<evidence type="ECO:0000256" key="4">
    <source>
        <dbReference type="ARBA" id="ARBA00022544"/>
    </source>
</evidence>
<feature type="transmembrane region" description="Helical" evidence="8">
    <location>
        <begin position="324"/>
        <end position="350"/>
    </location>
</feature>
<protein>
    <submittedName>
        <fullName evidence="9">GerAB/ArcD/ProY family transporter</fullName>
    </submittedName>
</protein>
<accession>A0A9D9DYC0</accession>
<reference evidence="9" key="2">
    <citation type="journal article" date="2021" name="PeerJ">
        <title>Extensive microbial diversity within the chicken gut microbiome revealed by metagenomics and culture.</title>
        <authorList>
            <person name="Gilroy R."/>
            <person name="Ravi A."/>
            <person name="Getino M."/>
            <person name="Pursley I."/>
            <person name="Horton D.L."/>
            <person name="Alikhan N.F."/>
            <person name="Baker D."/>
            <person name="Gharbi K."/>
            <person name="Hall N."/>
            <person name="Watson M."/>
            <person name="Adriaenssens E.M."/>
            <person name="Foster-Nyarko E."/>
            <person name="Jarju S."/>
            <person name="Secka A."/>
            <person name="Antonio M."/>
            <person name="Oren A."/>
            <person name="Chaudhuri R.R."/>
            <person name="La Ragione R."/>
            <person name="Hildebrand F."/>
            <person name="Pallen M.J."/>
        </authorList>
    </citation>
    <scope>NUCLEOTIDE SEQUENCE</scope>
    <source>
        <strain evidence="9">F6-4510</strain>
    </source>
</reference>
<name>A0A9D9DYC0_9FIRM</name>
<keyword evidence="4" id="KW-0309">Germination</keyword>
<comment type="subcellular location">
    <subcellularLocation>
        <location evidence="1">Membrane</location>
        <topology evidence="1">Multi-pass membrane protein</topology>
    </subcellularLocation>
</comment>
<dbReference type="PANTHER" id="PTHR34975:SF2">
    <property type="entry name" value="SPORE GERMINATION PROTEIN A2"/>
    <property type="match status" value="1"/>
</dbReference>
<dbReference type="GO" id="GO:0016020">
    <property type="term" value="C:membrane"/>
    <property type="evidence" value="ECO:0007669"/>
    <property type="project" value="UniProtKB-SubCell"/>
</dbReference>
<dbReference type="EMBL" id="JADIMX010000078">
    <property type="protein sequence ID" value="MBO8434470.1"/>
    <property type="molecule type" value="Genomic_DNA"/>
</dbReference>
<evidence type="ECO:0000256" key="2">
    <source>
        <dbReference type="ARBA" id="ARBA00007998"/>
    </source>
</evidence>
<keyword evidence="7 8" id="KW-0472">Membrane</keyword>
<feature type="transmembrane region" description="Helical" evidence="8">
    <location>
        <begin position="40"/>
        <end position="63"/>
    </location>
</feature>
<comment type="caution">
    <text evidence="9">The sequence shown here is derived from an EMBL/GenBank/DDBJ whole genome shotgun (WGS) entry which is preliminary data.</text>
</comment>
<feature type="transmembrane region" description="Helical" evidence="8">
    <location>
        <begin position="269"/>
        <end position="290"/>
    </location>
</feature>
<evidence type="ECO:0000256" key="1">
    <source>
        <dbReference type="ARBA" id="ARBA00004141"/>
    </source>
</evidence>
<keyword evidence="5 8" id="KW-0812">Transmembrane</keyword>
<evidence type="ECO:0000313" key="10">
    <source>
        <dbReference type="Proteomes" id="UP000823611"/>
    </source>
</evidence>
<evidence type="ECO:0000256" key="5">
    <source>
        <dbReference type="ARBA" id="ARBA00022692"/>
    </source>
</evidence>
<dbReference type="AlphaFoldDB" id="A0A9D9DYC0"/>
<dbReference type="Pfam" id="PF03845">
    <property type="entry name" value="Spore_permease"/>
    <property type="match status" value="1"/>
</dbReference>
<proteinExistence type="inferred from homology"/>
<evidence type="ECO:0000256" key="3">
    <source>
        <dbReference type="ARBA" id="ARBA00022448"/>
    </source>
</evidence>
<feature type="transmembrane region" description="Helical" evidence="8">
    <location>
        <begin position="83"/>
        <end position="106"/>
    </location>
</feature>
<evidence type="ECO:0000256" key="8">
    <source>
        <dbReference type="SAM" id="Phobius"/>
    </source>
</evidence>
<evidence type="ECO:0000256" key="7">
    <source>
        <dbReference type="ARBA" id="ARBA00023136"/>
    </source>
</evidence>
<feature type="transmembrane region" description="Helical" evidence="8">
    <location>
        <begin position="12"/>
        <end position="34"/>
    </location>
</feature>
<keyword evidence="3" id="KW-0813">Transport</keyword>
<dbReference type="Proteomes" id="UP000823611">
    <property type="component" value="Unassembled WGS sequence"/>
</dbReference>
<feature type="transmembrane region" description="Helical" evidence="8">
    <location>
        <begin position="185"/>
        <end position="203"/>
    </location>
</feature>
<reference evidence="9" key="1">
    <citation type="submission" date="2020-10" db="EMBL/GenBank/DDBJ databases">
        <authorList>
            <person name="Gilroy R."/>
        </authorList>
    </citation>
    <scope>NUCLEOTIDE SEQUENCE</scope>
    <source>
        <strain evidence="9">F6-4510</strain>
    </source>
</reference>
<dbReference type="GO" id="GO:0009847">
    <property type="term" value="P:spore germination"/>
    <property type="evidence" value="ECO:0007669"/>
    <property type="project" value="InterPro"/>
</dbReference>
<keyword evidence="6 8" id="KW-1133">Transmembrane helix</keyword>
<evidence type="ECO:0000313" key="9">
    <source>
        <dbReference type="EMBL" id="MBO8434470.1"/>
    </source>
</evidence>
<dbReference type="PANTHER" id="PTHR34975">
    <property type="entry name" value="SPORE GERMINATION PROTEIN A2"/>
    <property type="match status" value="1"/>
</dbReference>
<sequence>MFSSNNKISVRQLQVFIILNGIAVALTLLPRFLANTVGNFGFLMILISGILVAFFVSAVLSVFNRVGERDFKGVIEYAFGEKVGKVLCFIISLKMVISGGLMLRILCEVIRETALFKTHISITALIIIGLCVYGLKGGVEGFSRLCEVIFITSLVPILIVFISAIKDTDYTNILPIFDFRDSSLLYGFIVSLSVFFGVENVFFQYSYVNRKRGTSSVFLAILVLSICASVSYFFTVTRFGHITAGLRTFPTITMLDTIEIAGAFIERQFVFVIWAVISSSFVFINSSLVFSQGVKRDLKSTVFFSVILFATCLLPTSLSQALSWFFGVNIFGGVFSVIILPLILCGYILLKGGRES</sequence>
<comment type="similarity">
    <text evidence="2">Belongs to the amino acid-polyamine-organocation (APC) superfamily. Spore germination protein (SGP) (TC 2.A.3.9) family.</text>
</comment>
<evidence type="ECO:0000256" key="6">
    <source>
        <dbReference type="ARBA" id="ARBA00022989"/>
    </source>
</evidence>
<feature type="transmembrane region" description="Helical" evidence="8">
    <location>
        <begin position="118"/>
        <end position="135"/>
    </location>
</feature>
<organism evidence="9 10">
    <name type="scientific">Candidatus Fimicola merdigallinarum</name>
    <dbReference type="NCBI Taxonomy" id="2840819"/>
    <lineage>
        <taxon>Bacteria</taxon>
        <taxon>Bacillati</taxon>
        <taxon>Bacillota</taxon>
        <taxon>Clostridia</taxon>
        <taxon>Lachnospirales</taxon>
        <taxon>Lachnospiraceae</taxon>
        <taxon>Lachnospiraceae incertae sedis</taxon>
        <taxon>Candidatus Fimicola</taxon>
    </lineage>
</organism>
<dbReference type="InterPro" id="IPR004761">
    <property type="entry name" value="Spore_GerAB"/>
</dbReference>
<feature type="transmembrane region" description="Helical" evidence="8">
    <location>
        <begin position="147"/>
        <end position="165"/>
    </location>
</feature>
<feature type="transmembrane region" description="Helical" evidence="8">
    <location>
        <begin position="215"/>
        <end position="234"/>
    </location>
</feature>
<gene>
    <name evidence="9" type="ORF">IAC55_04005</name>
</gene>
<feature type="transmembrane region" description="Helical" evidence="8">
    <location>
        <begin position="302"/>
        <end position="318"/>
    </location>
</feature>
<dbReference type="Gene3D" id="1.20.1740.10">
    <property type="entry name" value="Amino acid/polyamine transporter I"/>
    <property type="match status" value="1"/>
</dbReference>